<evidence type="ECO:0000313" key="1">
    <source>
        <dbReference type="EMBL" id="KAF2563916.1"/>
    </source>
</evidence>
<name>A0A8S9I2Y5_BRACR</name>
<reference evidence="1" key="1">
    <citation type="submission" date="2019-12" db="EMBL/GenBank/DDBJ databases">
        <title>Genome sequencing and annotation of Brassica cretica.</title>
        <authorList>
            <person name="Studholme D.J."/>
            <person name="Sarris P.F."/>
        </authorList>
    </citation>
    <scope>NUCLEOTIDE SEQUENCE</scope>
    <source>
        <strain evidence="1">PFS-102/07</strain>
        <tissue evidence="1">Leaf</tissue>
    </source>
</reference>
<dbReference type="AlphaFoldDB" id="A0A8S9I2Y5"/>
<sequence length="111" mass="12630">MEDDEQTSPPIHIPDRIFTVGEEPVGVRVTMYHKPYAIRQLQVTMKHEAWFIYCRWIQSDVHTEGQTPRDSPEKMVTDNCHDAILFANQATSFTVDGLNGGQEIQSDVGIL</sequence>
<organism evidence="1">
    <name type="scientific">Brassica cretica</name>
    <name type="common">Mustard</name>
    <dbReference type="NCBI Taxonomy" id="69181"/>
    <lineage>
        <taxon>Eukaryota</taxon>
        <taxon>Viridiplantae</taxon>
        <taxon>Streptophyta</taxon>
        <taxon>Embryophyta</taxon>
        <taxon>Tracheophyta</taxon>
        <taxon>Spermatophyta</taxon>
        <taxon>Magnoliopsida</taxon>
        <taxon>eudicotyledons</taxon>
        <taxon>Gunneridae</taxon>
        <taxon>Pentapetalae</taxon>
        <taxon>rosids</taxon>
        <taxon>malvids</taxon>
        <taxon>Brassicales</taxon>
        <taxon>Brassicaceae</taxon>
        <taxon>Brassiceae</taxon>
        <taxon>Brassica</taxon>
    </lineage>
</organism>
<gene>
    <name evidence="1" type="ORF">F2Q70_00017944</name>
</gene>
<dbReference type="EMBL" id="QGKY02001250">
    <property type="protein sequence ID" value="KAF2563916.1"/>
    <property type="molecule type" value="Genomic_DNA"/>
</dbReference>
<protein>
    <submittedName>
        <fullName evidence="1">Uncharacterized protein</fullName>
    </submittedName>
</protein>
<proteinExistence type="predicted"/>
<accession>A0A8S9I2Y5</accession>
<comment type="caution">
    <text evidence="1">The sequence shown here is derived from an EMBL/GenBank/DDBJ whole genome shotgun (WGS) entry which is preliminary data.</text>
</comment>